<accession>A0A7Y3T758</accession>
<proteinExistence type="predicted"/>
<comment type="caution">
    <text evidence="1">The sequence shown here is derived from an EMBL/GenBank/DDBJ whole genome shotgun (WGS) entry which is preliminary data.</text>
</comment>
<sequence>MPFIDLTHRRFGRLTALAIQRGGRRSYWTCQCDCGNTKVVSISKLTSGNTKSCGCLRSELVTAKNMKHGQKRHPLYSVWRSMKNRCYNPEFNQFKDYGGRGIKVCPEWLDDPAAFIAWGEANGYRKGLDIDRENNGWDYSPQNCRFVSRKTSNRNRRNCRYIDTPAGRMMIAEAVEVSGLSRSLIYYRIGKGWPTDRLFEPATYGNKEKPL</sequence>
<gene>
    <name evidence="1" type="ORF">EHE22_16710</name>
</gene>
<evidence type="ECO:0000313" key="1">
    <source>
        <dbReference type="EMBL" id="NNV22058.1"/>
    </source>
</evidence>
<protein>
    <recommendedName>
        <fullName evidence="3">AP2 domain protein</fullName>
    </recommendedName>
</protein>
<dbReference type="Proteomes" id="UP000526233">
    <property type="component" value="Unassembled WGS sequence"/>
</dbReference>
<reference evidence="1 2" key="1">
    <citation type="submission" date="2018-11" db="EMBL/GenBank/DDBJ databases">
        <title>Genome sequencing and analysis.</title>
        <authorList>
            <person name="Huang Y.-T."/>
        </authorList>
    </citation>
    <scope>NUCLEOTIDE SEQUENCE [LARGE SCALE GENOMIC DNA]</scope>
    <source>
        <strain evidence="1 2">SHIN</strain>
    </source>
</reference>
<evidence type="ECO:0008006" key="3">
    <source>
        <dbReference type="Google" id="ProtNLM"/>
    </source>
</evidence>
<name>A0A7Y3T758_9HYPH</name>
<dbReference type="AlphaFoldDB" id="A0A7Y3T758"/>
<organism evidence="1 2">
    <name type="scientific">Brucella pseudogrignonensis</name>
    <dbReference type="NCBI Taxonomy" id="419475"/>
    <lineage>
        <taxon>Bacteria</taxon>
        <taxon>Pseudomonadati</taxon>
        <taxon>Pseudomonadota</taxon>
        <taxon>Alphaproteobacteria</taxon>
        <taxon>Hyphomicrobiales</taxon>
        <taxon>Brucellaceae</taxon>
        <taxon>Brucella/Ochrobactrum group</taxon>
        <taxon>Brucella</taxon>
    </lineage>
</organism>
<evidence type="ECO:0000313" key="2">
    <source>
        <dbReference type="Proteomes" id="UP000526233"/>
    </source>
</evidence>
<dbReference type="RefSeq" id="WP_171380080.1">
    <property type="nucleotide sequence ID" value="NZ_PKQI01000003.1"/>
</dbReference>
<dbReference type="EMBL" id="PKQI01000003">
    <property type="protein sequence ID" value="NNV22058.1"/>
    <property type="molecule type" value="Genomic_DNA"/>
</dbReference>